<keyword evidence="4" id="KW-0862">Zinc</keyword>
<evidence type="ECO:0000256" key="3">
    <source>
        <dbReference type="ARBA" id="ARBA00022801"/>
    </source>
</evidence>
<reference evidence="7 8" key="1">
    <citation type="journal article" date="2017" name="BMC Genomics">
        <title>Genomic analysis of methanogenic archaea reveals a shift towards energy conservation.</title>
        <authorList>
            <person name="Gilmore S.P."/>
            <person name="Henske J.K."/>
            <person name="Sexton J.A."/>
            <person name="Solomon K.V."/>
            <person name="Seppala S."/>
            <person name="Yoo J.I."/>
            <person name="Huyett L.M."/>
            <person name="Pressman A."/>
            <person name="Cogan J.Z."/>
            <person name="Kivenson V."/>
            <person name="Peng X."/>
            <person name="Tan Y."/>
            <person name="Valentine D.L."/>
            <person name="O'Malley M.A."/>
        </authorList>
    </citation>
    <scope>NUCLEOTIDE SEQUENCE [LARGE SCALE GENOMIC DNA]</scope>
    <source>
        <strain evidence="7 8">MC-15</strain>
    </source>
</reference>
<evidence type="ECO:0000313" key="8">
    <source>
        <dbReference type="Proteomes" id="UP000218164"/>
    </source>
</evidence>
<dbReference type="GO" id="GO:0008270">
    <property type="term" value="F:zinc ion binding"/>
    <property type="evidence" value="ECO:0007669"/>
    <property type="project" value="InterPro"/>
</dbReference>
<keyword evidence="1" id="KW-0645">Protease</keyword>
<protein>
    <recommendedName>
        <fullName evidence="6">Peptidase M10 metallopeptidase domain-containing protein</fullName>
    </recommendedName>
</protein>
<feature type="domain" description="Peptidase M10 metallopeptidase" evidence="6">
    <location>
        <begin position="102"/>
        <end position="181"/>
    </location>
</feature>
<dbReference type="InterPro" id="IPR001818">
    <property type="entry name" value="Pept_M10_metallopeptidase"/>
</dbReference>
<gene>
    <name evidence="7" type="ORF">ASJ81_00725</name>
</gene>
<dbReference type="PANTHER" id="PTHR10201:SF323">
    <property type="entry name" value="MATRIX METALLOPROTEINASE-21"/>
    <property type="match status" value="1"/>
</dbReference>
<dbReference type="AlphaFoldDB" id="A0A2A2HV70"/>
<comment type="caution">
    <text evidence="7">The sequence shown here is derived from an EMBL/GenBank/DDBJ whole genome shotgun (WGS) entry which is preliminary data.</text>
</comment>
<dbReference type="Proteomes" id="UP000218164">
    <property type="component" value="Unassembled WGS sequence"/>
</dbReference>
<dbReference type="EMBL" id="LMVP01000112">
    <property type="protein sequence ID" value="PAV13205.1"/>
    <property type="molecule type" value="Genomic_DNA"/>
</dbReference>
<dbReference type="OrthoDB" id="137831at2157"/>
<proteinExistence type="predicted"/>
<dbReference type="SUPFAM" id="SSF55486">
    <property type="entry name" value="Metalloproteases ('zincins'), catalytic domain"/>
    <property type="match status" value="1"/>
</dbReference>
<dbReference type="RefSeq" id="WP_095643923.1">
    <property type="nucleotide sequence ID" value="NZ_LMVP01000112.1"/>
</dbReference>
<evidence type="ECO:0000256" key="2">
    <source>
        <dbReference type="ARBA" id="ARBA00022723"/>
    </source>
</evidence>
<dbReference type="InterPro" id="IPR024079">
    <property type="entry name" value="MetalloPept_cat_dom_sf"/>
</dbReference>
<keyword evidence="8" id="KW-1185">Reference proteome</keyword>
<keyword evidence="3" id="KW-0378">Hydrolase</keyword>
<evidence type="ECO:0000256" key="5">
    <source>
        <dbReference type="ARBA" id="ARBA00023049"/>
    </source>
</evidence>
<evidence type="ECO:0000259" key="6">
    <source>
        <dbReference type="Pfam" id="PF00413"/>
    </source>
</evidence>
<dbReference type="GO" id="GO:0030574">
    <property type="term" value="P:collagen catabolic process"/>
    <property type="evidence" value="ECO:0007669"/>
    <property type="project" value="TreeGrafter"/>
</dbReference>
<sequence length="184" mass="20186">MKHGKRLLIGTLFLIIFLVNMTAPASAYSVKGFYWHSGHATMHKDSSIPSTWTTSFNNAANAWTNAGTVFYYSWAAASDNILYYTPLSNNSILATTHYDATGDVYNSFYIEFNSNKAWSTASNGESGKFDVESVAAHEFGHGLGLGHSIVLYATMFESTAAGEISKRSLHKDDIDGIKSIYRGL</sequence>
<keyword evidence="5" id="KW-0482">Metalloprotease</keyword>
<organism evidence="7 8">
    <name type="scientific">Methanosarcina spelaei</name>
    <dbReference type="NCBI Taxonomy" id="1036679"/>
    <lineage>
        <taxon>Archaea</taxon>
        <taxon>Methanobacteriati</taxon>
        <taxon>Methanobacteriota</taxon>
        <taxon>Stenosarchaea group</taxon>
        <taxon>Methanomicrobia</taxon>
        <taxon>Methanosarcinales</taxon>
        <taxon>Methanosarcinaceae</taxon>
        <taxon>Methanosarcina</taxon>
    </lineage>
</organism>
<dbReference type="GO" id="GO:0030198">
    <property type="term" value="P:extracellular matrix organization"/>
    <property type="evidence" value="ECO:0007669"/>
    <property type="project" value="TreeGrafter"/>
</dbReference>
<evidence type="ECO:0000313" key="7">
    <source>
        <dbReference type="EMBL" id="PAV13205.1"/>
    </source>
</evidence>
<dbReference type="GO" id="GO:0031012">
    <property type="term" value="C:extracellular matrix"/>
    <property type="evidence" value="ECO:0007669"/>
    <property type="project" value="InterPro"/>
</dbReference>
<dbReference type="Gene3D" id="3.40.390.10">
    <property type="entry name" value="Collagenase (Catalytic Domain)"/>
    <property type="match status" value="1"/>
</dbReference>
<accession>A0A2A2HV70</accession>
<dbReference type="PRINTS" id="PR00138">
    <property type="entry name" value="MATRIXIN"/>
</dbReference>
<dbReference type="Pfam" id="PF00413">
    <property type="entry name" value="Peptidase_M10"/>
    <property type="match status" value="1"/>
</dbReference>
<name>A0A2A2HV70_9EURY</name>
<dbReference type="PANTHER" id="PTHR10201">
    <property type="entry name" value="MATRIX METALLOPROTEINASE"/>
    <property type="match status" value="1"/>
</dbReference>
<dbReference type="InterPro" id="IPR021190">
    <property type="entry name" value="Pept_M10A"/>
</dbReference>
<evidence type="ECO:0000256" key="1">
    <source>
        <dbReference type="ARBA" id="ARBA00022670"/>
    </source>
</evidence>
<dbReference type="GO" id="GO:0006508">
    <property type="term" value="P:proteolysis"/>
    <property type="evidence" value="ECO:0007669"/>
    <property type="project" value="UniProtKB-KW"/>
</dbReference>
<dbReference type="GO" id="GO:0004222">
    <property type="term" value="F:metalloendopeptidase activity"/>
    <property type="evidence" value="ECO:0007669"/>
    <property type="project" value="InterPro"/>
</dbReference>
<keyword evidence="2" id="KW-0479">Metal-binding</keyword>
<evidence type="ECO:0000256" key="4">
    <source>
        <dbReference type="ARBA" id="ARBA00022833"/>
    </source>
</evidence>